<dbReference type="Pfam" id="PF06508">
    <property type="entry name" value="QueC"/>
    <property type="match status" value="1"/>
</dbReference>
<reference evidence="2" key="1">
    <citation type="submission" date="2019-02" db="EMBL/GenBank/DDBJ databases">
        <authorList>
            <person name="Gruber-Vodicka R. H."/>
            <person name="Seah K. B. B."/>
        </authorList>
    </citation>
    <scope>NUCLEOTIDE SEQUENCE</scope>
    <source>
        <strain evidence="3">BECK_BY19</strain>
        <strain evidence="2">BECK_BY8</strain>
    </source>
</reference>
<evidence type="ECO:0000256" key="1">
    <source>
        <dbReference type="ARBA" id="ARBA00022785"/>
    </source>
</evidence>
<keyword evidence="1" id="KW-0671">Queuosine biosynthesis</keyword>
<gene>
    <name evidence="2" type="ORF">BECKUNK1418G_GA0071005_102228</name>
    <name evidence="3" type="ORF">BECKUNK1418H_GA0071006_102626</name>
</gene>
<sequence>MCLLSGGADSLVGAIDAVAEGKTPVLVGRKAGDTKRQKTFARSLGKPLSLLQLHQAKPAGRLESSQRARSILFLAYGLIAAMHLSEKDDGNHKTLLVPENGFISLNVPLTSLRVGSLSTRTTHPWFIQKIQAIFDTCGFPLQIENPYQLKTKGEMFDECQNPELLRKLAAHSMSCSRSKRLHQHCGRCVPCLIRRAAFVRAGIHDETPYLFSNLSTNDSDHLQFDDVQAARYAIHSVSTKGVEQWAGSAISTAQLGEVEPYLGVAERGIRELEALFQGMGIR</sequence>
<evidence type="ECO:0000313" key="2">
    <source>
        <dbReference type="EMBL" id="VFK62187.1"/>
    </source>
</evidence>
<dbReference type="Gene3D" id="3.40.50.620">
    <property type="entry name" value="HUPs"/>
    <property type="match status" value="1"/>
</dbReference>
<name>A0A451A821_9GAMM</name>
<protein>
    <submittedName>
        <fullName evidence="2">7-cyano-7-deazaguanine synthase (Queuosine biosynthesis)</fullName>
    </submittedName>
</protein>
<proteinExistence type="predicted"/>
<dbReference type="InterPro" id="IPR014729">
    <property type="entry name" value="Rossmann-like_a/b/a_fold"/>
</dbReference>
<dbReference type="InterPro" id="IPR018317">
    <property type="entry name" value="QueC"/>
</dbReference>
<dbReference type="EMBL" id="CAADFZ010000022">
    <property type="protein sequence ID" value="VFK62187.1"/>
    <property type="molecule type" value="Genomic_DNA"/>
</dbReference>
<dbReference type="SUPFAM" id="SSF52402">
    <property type="entry name" value="Adenine nucleotide alpha hydrolases-like"/>
    <property type="match status" value="1"/>
</dbReference>
<accession>A0A451A821</accession>
<evidence type="ECO:0000313" key="3">
    <source>
        <dbReference type="EMBL" id="VFK70307.1"/>
    </source>
</evidence>
<dbReference type="EMBL" id="CAADGD010000026">
    <property type="protein sequence ID" value="VFK70307.1"/>
    <property type="molecule type" value="Genomic_DNA"/>
</dbReference>
<dbReference type="GO" id="GO:0008616">
    <property type="term" value="P:tRNA queuosine(34) biosynthetic process"/>
    <property type="evidence" value="ECO:0007669"/>
    <property type="project" value="UniProtKB-KW"/>
</dbReference>
<organism evidence="2">
    <name type="scientific">Candidatus Kentrum sp. UNK</name>
    <dbReference type="NCBI Taxonomy" id="2126344"/>
    <lineage>
        <taxon>Bacteria</taxon>
        <taxon>Pseudomonadati</taxon>
        <taxon>Pseudomonadota</taxon>
        <taxon>Gammaproteobacteria</taxon>
        <taxon>Candidatus Kentrum</taxon>
    </lineage>
</organism>
<dbReference type="AlphaFoldDB" id="A0A451A821"/>